<dbReference type="GO" id="GO:0005975">
    <property type="term" value="P:carbohydrate metabolic process"/>
    <property type="evidence" value="ECO:0007669"/>
    <property type="project" value="UniProtKB-ARBA"/>
</dbReference>
<keyword evidence="5" id="KW-1185">Reference proteome</keyword>
<dbReference type="SMART" id="SM00458">
    <property type="entry name" value="RICIN"/>
    <property type="match status" value="1"/>
</dbReference>
<feature type="chain" id="PRO_5039054597" evidence="2">
    <location>
        <begin position="27"/>
        <end position="875"/>
    </location>
</feature>
<accession>A0A2V4MTN3</accession>
<dbReference type="InterPro" id="IPR029018">
    <property type="entry name" value="Hex-like_dom2"/>
</dbReference>
<evidence type="ECO:0000256" key="2">
    <source>
        <dbReference type="SAM" id="SignalP"/>
    </source>
</evidence>
<dbReference type="Gene3D" id="3.30.379.10">
    <property type="entry name" value="Chitobiase/beta-hexosaminidase domain 2-like"/>
    <property type="match status" value="1"/>
</dbReference>
<feature type="domain" description="Ricin B lectin" evidence="3">
    <location>
        <begin position="750"/>
        <end position="874"/>
    </location>
</feature>
<gene>
    <name evidence="4" type="ORF">C7C46_30145</name>
</gene>
<reference evidence="4 5" key="1">
    <citation type="submission" date="2018-03" db="EMBL/GenBank/DDBJ databases">
        <title>Bioinformatic expansion and discovery of thiopeptide antibiotics.</title>
        <authorList>
            <person name="Schwalen C.J."/>
            <person name="Hudson G.A."/>
            <person name="Mitchell D.A."/>
        </authorList>
    </citation>
    <scope>NUCLEOTIDE SEQUENCE [LARGE SCALE GENOMIC DNA]</scope>
    <source>
        <strain evidence="4 5">ATCC 21389</strain>
    </source>
</reference>
<keyword evidence="2" id="KW-0732">Signal</keyword>
<dbReference type="PROSITE" id="PS50231">
    <property type="entry name" value="RICIN_B_LECTIN"/>
    <property type="match status" value="1"/>
</dbReference>
<dbReference type="Pfam" id="PF12971">
    <property type="entry name" value="NAGLU_N"/>
    <property type="match status" value="1"/>
</dbReference>
<dbReference type="CDD" id="cd23451">
    <property type="entry name" value="beta-trefoil_Ricin_laminarinase"/>
    <property type="match status" value="1"/>
</dbReference>
<dbReference type="Pfam" id="PF12972">
    <property type="entry name" value="NAGLU_C"/>
    <property type="match status" value="1"/>
</dbReference>
<comment type="caution">
    <text evidence="4">The sequence shown here is derived from an EMBL/GenBank/DDBJ whole genome shotgun (WGS) entry which is preliminary data.</text>
</comment>
<dbReference type="EMBL" id="PYBW01000150">
    <property type="protein sequence ID" value="PYC67650.1"/>
    <property type="molecule type" value="Genomic_DNA"/>
</dbReference>
<dbReference type="PANTHER" id="PTHR12872">
    <property type="entry name" value="ALPHA-N-ACETYLGLUCOSAMINIDASE"/>
    <property type="match status" value="1"/>
</dbReference>
<dbReference type="AlphaFoldDB" id="A0A2V4MTN3"/>
<dbReference type="InterPro" id="IPR024733">
    <property type="entry name" value="NAGLU_tim-barrel"/>
</dbReference>
<name>A0A2V4MTN3_9ACTN</name>
<sequence length="875" mass="91485">MGNPRRPRLLRALAALSLLIAAPALATAPAHAAATPSPFDPAPAVAALQRLLPAQAGQFTLVPAARPAKGADAYTVAGSAGAVRVTGTSPATLLAGVGWYLRNVAHADIGLPGSSTEALPATLPAVAAPFTDRAVVPHRYALNDTDNGYSGAYRTFADWQHEIDVLALHGFNEVYLTVGAEQPYEQALQQFGYSAADLLSWIPEPGHQPWWLLQNMSGGGPVSQQLVTARAALGRRLCDQLRALGMTPVLPGFYGTVPTDFATRNPGAAVVAQGSWVGYTRDSWLDPTTALFARLAAAYYAAQHTAFGDSTMYKMDPLHEGGTAGSVNVTNAATAIQQALLTAHPGATWAILGWQDNPAPALLAGVDRSRMLIVDGLSDRYDNLDRESSWSGTPYAFGTISDMGGKTTSGANAAVWTARFQQWLTKAGSAEQGIAYLPEGTGTDPAALALFADLAWSPSSGLSSSGLPSTAIDRTAWFRGYADARYGGPDANTEAAWAQLAQGPYAMASGSWAEPQDSLLTARPSLTASSTASWSPTALRYDPATVRAALNDLLKAAPAQQATDAYRFDLVNLARQALDDRSRALLPQLAAAYNAKNLAAFRSLVTEWNGDEAELDQLLATDSRFLAGSWLAEVNGWAATDAERAQLQYDDRALVTTWGNRSQAEGNGLRDYAAREYAGLVKDLYAKRWSAYFASLDTALSTGTAPAALDFFAMDDAWAHAGTAYPTTPTGDPVAAAGQIAATLPPVVPAGPVTGIGGRCVDVTNGSSADSTPLQLWTCNGTAAQSWSLPGDGTVRADGKCMDARGGATAAGTVVQLYSCNGTPAQSWVPRGDGTLQNTKSGLCLDASGGSSAPGTALILWTCTGTANQLWKLPN</sequence>
<dbReference type="Gene3D" id="1.20.120.670">
    <property type="entry name" value="N-acetyl-b-d-glucoasminidase"/>
    <property type="match status" value="1"/>
</dbReference>
<dbReference type="Pfam" id="PF05089">
    <property type="entry name" value="NAGLU"/>
    <property type="match status" value="1"/>
</dbReference>
<dbReference type="InterPro" id="IPR024240">
    <property type="entry name" value="NAGLU_N"/>
</dbReference>
<dbReference type="OrthoDB" id="179563at2"/>
<evidence type="ECO:0000259" key="3">
    <source>
        <dbReference type="SMART" id="SM00458"/>
    </source>
</evidence>
<evidence type="ECO:0000313" key="5">
    <source>
        <dbReference type="Proteomes" id="UP000248039"/>
    </source>
</evidence>
<dbReference type="GO" id="GO:0016787">
    <property type="term" value="F:hydrolase activity"/>
    <property type="evidence" value="ECO:0007669"/>
    <property type="project" value="UniProtKB-KW"/>
</dbReference>
<dbReference type="InterPro" id="IPR000772">
    <property type="entry name" value="Ricin_B_lectin"/>
</dbReference>
<dbReference type="Proteomes" id="UP000248039">
    <property type="component" value="Unassembled WGS sequence"/>
</dbReference>
<dbReference type="Gene3D" id="3.20.20.80">
    <property type="entry name" value="Glycosidases"/>
    <property type="match status" value="1"/>
</dbReference>
<organism evidence="4 5">
    <name type="scientific">Streptomyces tateyamensis</name>
    <dbReference type="NCBI Taxonomy" id="565073"/>
    <lineage>
        <taxon>Bacteria</taxon>
        <taxon>Bacillati</taxon>
        <taxon>Actinomycetota</taxon>
        <taxon>Actinomycetes</taxon>
        <taxon>Kitasatosporales</taxon>
        <taxon>Streptomycetaceae</taxon>
        <taxon>Streptomyces</taxon>
    </lineage>
</organism>
<dbReference type="Gene3D" id="2.80.10.50">
    <property type="match status" value="2"/>
</dbReference>
<evidence type="ECO:0000256" key="1">
    <source>
        <dbReference type="ARBA" id="ARBA00022801"/>
    </source>
</evidence>
<evidence type="ECO:0000313" key="4">
    <source>
        <dbReference type="EMBL" id="PYC67650.1"/>
    </source>
</evidence>
<feature type="signal peptide" evidence="2">
    <location>
        <begin position="1"/>
        <end position="26"/>
    </location>
</feature>
<keyword evidence="1" id="KW-0378">Hydrolase</keyword>
<dbReference type="RefSeq" id="WP_110673108.1">
    <property type="nucleotide sequence ID" value="NZ_PYBW01000150.1"/>
</dbReference>
<dbReference type="Pfam" id="PF00652">
    <property type="entry name" value="Ricin_B_lectin"/>
    <property type="match status" value="1"/>
</dbReference>
<protein>
    <submittedName>
        <fullName evidence="4">Alpha-N-acetylglucosaminidase</fullName>
    </submittedName>
</protein>
<dbReference type="PANTHER" id="PTHR12872:SF1">
    <property type="entry name" value="ALPHA-N-ACETYLGLUCOSAMINIDASE"/>
    <property type="match status" value="1"/>
</dbReference>
<dbReference type="SUPFAM" id="SSF50370">
    <property type="entry name" value="Ricin B-like lectins"/>
    <property type="match status" value="1"/>
</dbReference>
<dbReference type="InterPro" id="IPR006311">
    <property type="entry name" value="TAT_signal"/>
</dbReference>
<proteinExistence type="predicted"/>
<dbReference type="PROSITE" id="PS51318">
    <property type="entry name" value="TAT"/>
    <property type="match status" value="1"/>
</dbReference>
<dbReference type="InterPro" id="IPR024732">
    <property type="entry name" value="NAGLU_C"/>
</dbReference>
<dbReference type="InterPro" id="IPR007781">
    <property type="entry name" value="NAGLU"/>
</dbReference>
<dbReference type="InterPro" id="IPR035992">
    <property type="entry name" value="Ricin_B-like_lectins"/>
</dbReference>